<keyword evidence="7" id="KW-1185">Reference proteome</keyword>
<dbReference type="EMBL" id="JAOSID010000009">
    <property type="protein sequence ID" value="MDO8168238.1"/>
    <property type="molecule type" value="Genomic_DNA"/>
</dbReference>
<accession>A0ABT9DDZ3</accession>
<evidence type="ECO:0000256" key="1">
    <source>
        <dbReference type="ARBA" id="ARBA00004418"/>
    </source>
</evidence>
<reference evidence="6 7" key="1">
    <citation type="journal article" date="2023" name="Int. J. Syst. Evol. Microbiol.">
        <title>The observation of taxonomic boundaries for the 16SrII and 16SrXXV phytoplasmas using genome-based delimitation.</title>
        <authorList>
            <person name="Rodrigues Jardim B."/>
            <person name="Tran-Nguyen L.T.T."/>
            <person name="Gambley C."/>
            <person name="Al-Sadi A.M."/>
            <person name="Al-Subhi A.M."/>
            <person name="Foissac X."/>
            <person name="Salar P."/>
            <person name="Cai H."/>
            <person name="Yang J.Y."/>
            <person name="Davis R."/>
            <person name="Jones L."/>
            <person name="Rodoni B."/>
            <person name="Constable F.E."/>
        </authorList>
    </citation>
    <scope>NUCLEOTIDE SEQUENCE [LARGE SCALE GENOMIC DNA]</scope>
    <source>
        <strain evidence="6">BAWM-155c</strain>
    </source>
</reference>
<feature type="transmembrane region" description="Helical" evidence="5">
    <location>
        <begin position="355"/>
        <end position="376"/>
    </location>
</feature>
<dbReference type="PANTHER" id="PTHR30222:SF17">
    <property type="entry name" value="SPERMIDINE_PUTRESCINE-BINDING PERIPLASMIC PROTEIN"/>
    <property type="match status" value="1"/>
</dbReference>
<dbReference type="PRINTS" id="PR00909">
    <property type="entry name" value="SPERMDNBNDNG"/>
</dbReference>
<evidence type="ECO:0000256" key="4">
    <source>
        <dbReference type="ARBA" id="ARBA00022764"/>
    </source>
</evidence>
<evidence type="ECO:0000313" key="6">
    <source>
        <dbReference type="EMBL" id="MDO8168238.1"/>
    </source>
</evidence>
<evidence type="ECO:0000256" key="2">
    <source>
        <dbReference type="ARBA" id="ARBA00022448"/>
    </source>
</evidence>
<evidence type="ECO:0000256" key="3">
    <source>
        <dbReference type="ARBA" id="ARBA00022729"/>
    </source>
</evidence>
<keyword evidence="4" id="KW-0574">Periplasm</keyword>
<sequence length="383" mass="45391">MKTKKKIIIIFLFLLSLIVSYKYVVSYSSNGKKIITLFNWGEYIDPQIIIDYNQKSDKFIIKQSFFSSNELAVNKIKSGDIYDIAILSEYSIEQLKDNYLEPIDRNKIHNLQKETKNFQKVIKTKLPKNIEKYIIPYFWGKLGFLYQKKKMTINNDNWEELLKKSDFKVSLYNNPFEGIFIGLKATKGNIGEASEEDIQKAEKWLLDFKQKKKHLSFITDQLLDNMKIPSEERYDISLVYSGDARYLMQENPNLEYYDFDSGTNIWIDNLVLPKGSNLEGAYDFINFLLQDDKIKQNALFIGYDSPYWENKELNNKLKLSIRLEDQIYRYNEDIKQKINDAWNKIYSYPRSQDSYLFILSFLIIIILVILQLKIYITKSITRN</sequence>
<comment type="subcellular location">
    <subcellularLocation>
        <location evidence="1">Periplasm</location>
    </subcellularLocation>
</comment>
<proteinExistence type="predicted"/>
<dbReference type="RefSeq" id="WP_304515442.1">
    <property type="nucleotide sequence ID" value="NZ_JAOSID010000009.1"/>
</dbReference>
<name>A0ABT9DDZ3_9MOLU</name>
<keyword evidence="5" id="KW-0472">Membrane</keyword>
<evidence type="ECO:0000256" key="5">
    <source>
        <dbReference type="SAM" id="Phobius"/>
    </source>
</evidence>
<dbReference type="SUPFAM" id="SSF53850">
    <property type="entry name" value="Periplasmic binding protein-like II"/>
    <property type="match status" value="1"/>
</dbReference>
<dbReference type="PANTHER" id="PTHR30222">
    <property type="entry name" value="SPERMIDINE/PUTRESCINE-BINDING PERIPLASMIC PROTEIN"/>
    <property type="match status" value="1"/>
</dbReference>
<keyword evidence="5" id="KW-1133">Transmembrane helix</keyword>
<organism evidence="6 7">
    <name type="scientific">Candidatus Phytoplasma melaleucae</name>
    <dbReference type="NCBI Taxonomy" id="2982630"/>
    <lineage>
        <taxon>Bacteria</taxon>
        <taxon>Bacillati</taxon>
        <taxon>Mycoplasmatota</taxon>
        <taxon>Mollicutes</taxon>
        <taxon>Acholeplasmatales</taxon>
        <taxon>Acholeplasmataceae</taxon>
        <taxon>Candidatus Phytoplasma</taxon>
    </lineage>
</organism>
<keyword evidence="3" id="KW-0732">Signal</keyword>
<comment type="caution">
    <text evidence="6">The sequence shown here is derived from an EMBL/GenBank/DDBJ whole genome shotgun (WGS) entry which is preliminary data.</text>
</comment>
<keyword evidence="5" id="KW-0812">Transmembrane</keyword>
<dbReference type="Pfam" id="PF13343">
    <property type="entry name" value="SBP_bac_6"/>
    <property type="match status" value="1"/>
</dbReference>
<protein>
    <submittedName>
        <fullName evidence="6">Extracellular solute-binding protein</fullName>
    </submittedName>
</protein>
<dbReference type="InterPro" id="IPR001188">
    <property type="entry name" value="Sperm_putr-bd"/>
</dbReference>
<keyword evidence="2" id="KW-0813">Transport</keyword>
<gene>
    <name evidence="6" type="ORF">OC680_01970</name>
</gene>
<dbReference type="Gene3D" id="3.40.190.10">
    <property type="entry name" value="Periplasmic binding protein-like II"/>
    <property type="match status" value="2"/>
</dbReference>
<evidence type="ECO:0000313" key="7">
    <source>
        <dbReference type="Proteomes" id="UP001172036"/>
    </source>
</evidence>
<dbReference type="Proteomes" id="UP001172036">
    <property type="component" value="Unassembled WGS sequence"/>
</dbReference>